<dbReference type="EMBL" id="HBGD01007917">
    <property type="protein sequence ID" value="CAD9083305.1"/>
    <property type="molecule type" value="Transcribed_RNA"/>
</dbReference>
<feature type="region of interest" description="Disordered" evidence="1">
    <location>
        <begin position="1"/>
        <end position="23"/>
    </location>
</feature>
<dbReference type="InterPro" id="IPR051693">
    <property type="entry name" value="UPF0046_metallophosphoest"/>
</dbReference>
<feature type="compositionally biased region" description="Low complexity" evidence="1">
    <location>
        <begin position="347"/>
        <end position="359"/>
    </location>
</feature>
<evidence type="ECO:0000256" key="1">
    <source>
        <dbReference type="SAM" id="MobiDB-lite"/>
    </source>
</evidence>
<sequence length="496" mass="57748">MPLSSSSSLKTRSKPPTNSSREIDQILSDSLSANDAANDDSTSRSPLLLRRIQCRHLTWLLIFSLFFTVLIYTYCSTPPYATIRQYHEDLVRRDRERRVSMDDHMRLHEQEVIRRQREAAREARREKRNTRRQHSIQTLPFTGEVPHLRDMHPLPSSLYAPTPLIKKHKLMNLRTLETPVHSKWYKRRWRQHLMRAAHEGQEPSQPEHSKVNGHPHRDTSHPLKLRILFLSDTHALQMPSAEFFPDAHLCLHTGDFTSHGTLAEIVEFKHWFASLNCSMGRFVVSGNNDFLFHDRFMWRKEDLNALFEGQIQYLRDDTIRVDLTEERQRQNLHHSTAGHTVTGEAESSASAQRDSSSDSLPNHIVIHGAPWLMNNFNQLKTDAILLNKPIHTLTDLSNQFFFLGDELRREKWKLIPEDTNILLTHSPAFGILDKDTRSRHRGCSHLRERISNLPNLDLHLMGHIHGAEGSVNLDDVVRVNGVYLYNQTGFFFEYWI</sequence>
<feature type="domain" description="Calcineurin-like phosphoesterase" evidence="3">
    <location>
        <begin position="225"/>
        <end position="466"/>
    </location>
</feature>
<dbReference type="InterPro" id="IPR029052">
    <property type="entry name" value="Metallo-depent_PP-like"/>
</dbReference>
<organism evidence="4">
    <name type="scientific">Percolomonas cosmopolitus</name>
    <dbReference type="NCBI Taxonomy" id="63605"/>
    <lineage>
        <taxon>Eukaryota</taxon>
        <taxon>Discoba</taxon>
        <taxon>Heterolobosea</taxon>
        <taxon>Tetramitia</taxon>
        <taxon>Eutetramitia</taxon>
        <taxon>Percolomonadidae</taxon>
        <taxon>Percolomonas</taxon>
    </lineage>
</organism>
<feature type="compositionally biased region" description="Low complexity" evidence="1">
    <location>
        <begin position="1"/>
        <end position="17"/>
    </location>
</feature>
<keyword evidence="2" id="KW-1133">Transmembrane helix</keyword>
<protein>
    <recommendedName>
        <fullName evidence="3">Calcineurin-like phosphoesterase domain-containing protein</fullName>
    </recommendedName>
</protein>
<dbReference type="Gene3D" id="3.60.21.10">
    <property type="match status" value="1"/>
</dbReference>
<keyword evidence="2" id="KW-0812">Transmembrane</keyword>
<dbReference type="SUPFAM" id="SSF56300">
    <property type="entry name" value="Metallo-dependent phosphatases"/>
    <property type="match status" value="1"/>
</dbReference>
<accession>A0A7S1KSI3</accession>
<evidence type="ECO:0000313" key="4">
    <source>
        <dbReference type="EMBL" id="CAD9083305.1"/>
    </source>
</evidence>
<evidence type="ECO:0000259" key="3">
    <source>
        <dbReference type="Pfam" id="PF00149"/>
    </source>
</evidence>
<name>A0A7S1KSI3_9EUKA</name>
<dbReference type="PANTHER" id="PTHR12905:SF0">
    <property type="entry name" value="CALCINEURIN-LIKE PHOSPHOESTERASE DOMAIN-CONTAINING PROTEIN"/>
    <property type="match status" value="1"/>
</dbReference>
<dbReference type="PANTHER" id="PTHR12905">
    <property type="entry name" value="METALLOPHOSPHOESTERASE"/>
    <property type="match status" value="1"/>
</dbReference>
<gene>
    <name evidence="4" type="ORF">PCOS0759_LOCUS6547</name>
</gene>
<feature type="transmembrane region" description="Helical" evidence="2">
    <location>
        <begin position="57"/>
        <end position="74"/>
    </location>
</feature>
<dbReference type="GO" id="GO:0016787">
    <property type="term" value="F:hydrolase activity"/>
    <property type="evidence" value="ECO:0007669"/>
    <property type="project" value="InterPro"/>
</dbReference>
<feature type="region of interest" description="Disordered" evidence="1">
    <location>
        <begin position="327"/>
        <end position="359"/>
    </location>
</feature>
<dbReference type="Pfam" id="PF00149">
    <property type="entry name" value="Metallophos"/>
    <property type="match status" value="1"/>
</dbReference>
<keyword evidence="2" id="KW-0472">Membrane</keyword>
<dbReference type="InterPro" id="IPR004843">
    <property type="entry name" value="Calcineurin-like_PHP"/>
</dbReference>
<dbReference type="AlphaFoldDB" id="A0A7S1KSI3"/>
<evidence type="ECO:0000256" key="2">
    <source>
        <dbReference type="SAM" id="Phobius"/>
    </source>
</evidence>
<feature type="region of interest" description="Disordered" evidence="1">
    <location>
        <begin position="196"/>
        <end position="218"/>
    </location>
</feature>
<reference evidence="4" key="1">
    <citation type="submission" date="2021-01" db="EMBL/GenBank/DDBJ databases">
        <authorList>
            <person name="Corre E."/>
            <person name="Pelletier E."/>
            <person name="Niang G."/>
            <person name="Scheremetjew M."/>
            <person name="Finn R."/>
            <person name="Kale V."/>
            <person name="Holt S."/>
            <person name="Cochrane G."/>
            <person name="Meng A."/>
            <person name="Brown T."/>
            <person name="Cohen L."/>
        </authorList>
    </citation>
    <scope>NUCLEOTIDE SEQUENCE</scope>
    <source>
        <strain evidence="4">WS</strain>
    </source>
</reference>
<proteinExistence type="predicted"/>